<sequence length="181" mass="20941">MIELSGAVLIGKGSERLCYQHPENPNLCIKVRYRVKRSRNESEREFDYASSLKQGQALPLALPIEWVETNEGIGLICPLVRDDNGQLSQSLQDWSGKPQLAELFDEFAKSILANHLSVTDLRMQNLVVQQIAGKVRIVMIDGYGFTNDFLKYAFKVTRLITHIQTKRRLEKFRRNYIHDRY</sequence>
<dbReference type="GeneID" id="95568738"/>
<comment type="caution">
    <text evidence="1">The sequence shown here is derived from an EMBL/GenBank/DDBJ whole genome shotgun (WGS) entry which is preliminary data.</text>
</comment>
<dbReference type="InterPro" id="IPR019647">
    <property type="entry name" value="PhoP_reg_network_YrbL"/>
</dbReference>
<gene>
    <name evidence="1" type="ORF">VISI1226_16733</name>
</gene>
<dbReference type="RefSeq" id="WP_008075758.1">
    <property type="nucleotide sequence ID" value="NZ_AEVT01000053.1"/>
</dbReference>
<name>E8M553_PHOS4</name>
<accession>E8M553</accession>
<dbReference type="Proteomes" id="UP000006228">
    <property type="component" value="Unassembled WGS sequence"/>
</dbReference>
<dbReference type="eggNOG" id="COG0515">
    <property type="taxonomic scope" value="Bacteria"/>
</dbReference>
<organism evidence="1 2">
    <name type="scientific">Vibrio sinaloensis DSM 21326</name>
    <dbReference type="NCBI Taxonomy" id="945550"/>
    <lineage>
        <taxon>Bacteria</taxon>
        <taxon>Pseudomonadati</taxon>
        <taxon>Pseudomonadota</taxon>
        <taxon>Gammaproteobacteria</taxon>
        <taxon>Vibrionales</taxon>
        <taxon>Vibrionaceae</taxon>
        <taxon>Vibrio</taxon>
        <taxon>Vibrio oreintalis group</taxon>
    </lineage>
</organism>
<reference evidence="1 2" key="1">
    <citation type="journal article" date="2012" name="Int. J. Syst. Evol. Microbiol.">
        <title>Vibrio caribbeanicus sp. nov., isolated from the marine sponge Scleritoderma cyanea.</title>
        <authorList>
            <person name="Hoffmann M."/>
            <person name="Monday S.R."/>
            <person name="Allard M.W."/>
            <person name="Strain E.A."/>
            <person name="Whittaker P."/>
            <person name="Naum M."/>
            <person name="McCarthy P.J."/>
            <person name="Lopez J.V."/>
            <person name="Fischer M."/>
            <person name="Brown E.W."/>
        </authorList>
    </citation>
    <scope>NUCLEOTIDE SEQUENCE [LARGE SCALE GENOMIC DNA]</scope>
    <source>
        <strain evidence="2">DSMZ 21326</strain>
    </source>
</reference>
<proteinExistence type="predicted"/>
<evidence type="ECO:0000313" key="2">
    <source>
        <dbReference type="Proteomes" id="UP000006228"/>
    </source>
</evidence>
<dbReference type="OrthoDB" id="595236at2"/>
<dbReference type="EMBL" id="AEVT01000053">
    <property type="protein sequence ID" value="EGA70904.1"/>
    <property type="molecule type" value="Genomic_DNA"/>
</dbReference>
<evidence type="ECO:0008006" key="3">
    <source>
        <dbReference type="Google" id="ProtNLM"/>
    </source>
</evidence>
<dbReference type="Pfam" id="PF10707">
    <property type="entry name" value="YrbL-PhoP_reg"/>
    <property type="match status" value="1"/>
</dbReference>
<dbReference type="AlphaFoldDB" id="E8M553"/>
<protein>
    <recommendedName>
        <fullName evidence="3">PhoP regulatory network protein YrbL</fullName>
    </recommendedName>
</protein>
<evidence type="ECO:0000313" key="1">
    <source>
        <dbReference type="EMBL" id="EGA70904.1"/>
    </source>
</evidence>